<protein>
    <submittedName>
        <fullName evidence="2">Uncharacterized protein</fullName>
    </submittedName>
</protein>
<name>A0A6A6BWV0_ZASCE</name>
<sequence length="445" mass="50660">MTTNSSLTSHGTTQATGWTPSPNVRGTFDIIWTCLQTIALCAWTSICVNLPSQYDGSSEIMRDKFNFLLLNLLSPDLVFLLAYLQLESARASVTRFRADGYHDWTVTHAFYADMGGFAVQAPNWKRFPVNARQLHYLVSKKYIEYPLIPLRDIKAKAKTDGLGRVITIGQIVFFTVTTLGRVVQHLAITTLELTTLGFVLCTVATSICWWYKPNDVEVGHTLTLCTSIDEILRQAGKDADGAYRDTPLDFVAPNRWAGNVIWPYCVNTLRQIGLFPDKHKSRPLQKLSSFSFPKPPSRYTELLVLWLGLAYAAIFFAAWNFYFPTEVECLLWRIFTTMQCVLSAVVGLLQVCRYTLPEKSRKLDAEAANVPHGFFHEVWNKQLNNSISKHPFYNVPLRSLLLTMPLCAAYCICRWYLLLEDIIGLRSVPLSAYQTVDWSRYWPSF</sequence>
<dbReference type="RefSeq" id="XP_033660146.1">
    <property type="nucleotide sequence ID" value="XM_033809842.1"/>
</dbReference>
<organism evidence="2 3">
    <name type="scientific">Zasmidium cellare ATCC 36951</name>
    <dbReference type="NCBI Taxonomy" id="1080233"/>
    <lineage>
        <taxon>Eukaryota</taxon>
        <taxon>Fungi</taxon>
        <taxon>Dikarya</taxon>
        <taxon>Ascomycota</taxon>
        <taxon>Pezizomycotina</taxon>
        <taxon>Dothideomycetes</taxon>
        <taxon>Dothideomycetidae</taxon>
        <taxon>Mycosphaerellales</taxon>
        <taxon>Mycosphaerellaceae</taxon>
        <taxon>Zasmidium</taxon>
    </lineage>
</organism>
<keyword evidence="3" id="KW-1185">Reference proteome</keyword>
<gene>
    <name evidence="2" type="ORF">M409DRAFT_30263</name>
</gene>
<evidence type="ECO:0000256" key="1">
    <source>
        <dbReference type="SAM" id="Phobius"/>
    </source>
</evidence>
<dbReference type="Proteomes" id="UP000799537">
    <property type="component" value="Unassembled WGS sequence"/>
</dbReference>
<feature type="transmembrane region" description="Helical" evidence="1">
    <location>
        <begin position="330"/>
        <end position="352"/>
    </location>
</feature>
<feature type="transmembrane region" description="Helical" evidence="1">
    <location>
        <begin position="186"/>
        <end position="211"/>
    </location>
</feature>
<keyword evidence="1" id="KW-0812">Transmembrane</keyword>
<reference evidence="2" key="1">
    <citation type="journal article" date="2020" name="Stud. Mycol.">
        <title>101 Dothideomycetes genomes: a test case for predicting lifestyles and emergence of pathogens.</title>
        <authorList>
            <person name="Haridas S."/>
            <person name="Albert R."/>
            <person name="Binder M."/>
            <person name="Bloem J."/>
            <person name="Labutti K."/>
            <person name="Salamov A."/>
            <person name="Andreopoulos B."/>
            <person name="Baker S."/>
            <person name="Barry K."/>
            <person name="Bills G."/>
            <person name="Bluhm B."/>
            <person name="Cannon C."/>
            <person name="Castanera R."/>
            <person name="Culley D."/>
            <person name="Daum C."/>
            <person name="Ezra D."/>
            <person name="Gonzalez J."/>
            <person name="Henrissat B."/>
            <person name="Kuo A."/>
            <person name="Liang C."/>
            <person name="Lipzen A."/>
            <person name="Lutzoni F."/>
            <person name="Magnuson J."/>
            <person name="Mondo S."/>
            <person name="Nolan M."/>
            <person name="Ohm R."/>
            <person name="Pangilinan J."/>
            <person name="Park H.-J."/>
            <person name="Ramirez L."/>
            <person name="Alfaro M."/>
            <person name="Sun H."/>
            <person name="Tritt A."/>
            <person name="Yoshinaga Y."/>
            <person name="Zwiers L.-H."/>
            <person name="Turgeon B."/>
            <person name="Goodwin S."/>
            <person name="Spatafora J."/>
            <person name="Crous P."/>
            <person name="Grigoriev I."/>
        </authorList>
    </citation>
    <scope>NUCLEOTIDE SEQUENCE</scope>
    <source>
        <strain evidence="2">ATCC 36951</strain>
    </source>
</reference>
<dbReference type="PANTHER" id="PTHR35043:SF8">
    <property type="entry name" value="DUF4220 DOMAIN-CONTAINING PROTEIN"/>
    <property type="match status" value="1"/>
</dbReference>
<keyword evidence="1" id="KW-0472">Membrane</keyword>
<evidence type="ECO:0000313" key="3">
    <source>
        <dbReference type="Proteomes" id="UP000799537"/>
    </source>
</evidence>
<accession>A0A6A6BWV0</accession>
<dbReference type="PANTHER" id="PTHR35043">
    <property type="entry name" value="TRANSCRIPTION FACTOR DOMAIN-CONTAINING PROTEIN"/>
    <property type="match status" value="1"/>
</dbReference>
<dbReference type="AlphaFoldDB" id="A0A6A6BWV0"/>
<dbReference type="GeneID" id="54563114"/>
<feature type="transmembrane region" description="Helical" evidence="1">
    <location>
        <begin position="302"/>
        <end position="324"/>
    </location>
</feature>
<proteinExistence type="predicted"/>
<dbReference type="OrthoDB" id="9451547at2759"/>
<evidence type="ECO:0000313" key="2">
    <source>
        <dbReference type="EMBL" id="KAF2159257.1"/>
    </source>
</evidence>
<keyword evidence="1" id="KW-1133">Transmembrane helix</keyword>
<feature type="transmembrane region" description="Helical" evidence="1">
    <location>
        <begin position="161"/>
        <end position="180"/>
    </location>
</feature>
<dbReference type="EMBL" id="ML993640">
    <property type="protein sequence ID" value="KAF2159257.1"/>
    <property type="molecule type" value="Genomic_DNA"/>
</dbReference>